<dbReference type="NCBIfam" id="TIGR03696">
    <property type="entry name" value="Rhs_assc_core"/>
    <property type="match status" value="1"/>
</dbReference>
<organism evidence="2 3">
    <name type="scientific">Mucilaginibacter gynuensis</name>
    <dbReference type="NCBI Taxonomy" id="1302236"/>
    <lineage>
        <taxon>Bacteria</taxon>
        <taxon>Pseudomonadati</taxon>
        <taxon>Bacteroidota</taxon>
        <taxon>Sphingobacteriia</taxon>
        <taxon>Sphingobacteriales</taxon>
        <taxon>Sphingobacteriaceae</taxon>
        <taxon>Mucilaginibacter</taxon>
    </lineage>
</organism>
<keyword evidence="1" id="KW-0472">Membrane</keyword>
<evidence type="ECO:0008006" key="4">
    <source>
        <dbReference type="Google" id="ProtNLM"/>
    </source>
</evidence>
<dbReference type="Gene3D" id="2.180.10.10">
    <property type="entry name" value="RHS repeat-associated core"/>
    <property type="match status" value="1"/>
</dbReference>
<gene>
    <name evidence="2" type="ORF">GCM10023149_37570</name>
</gene>
<dbReference type="EMBL" id="BAABFT010000011">
    <property type="protein sequence ID" value="GAA4331638.1"/>
    <property type="molecule type" value="Genomic_DNA"/>
</dbReference>
<keyword evidence="3" id="KW-1185">Reference proteome</keyword>
<dbReference type="InterPro" id="IPR050708">
    <property type="entry name" value="T6SS_VgrG/RHS"/>
</dbReference>
<feature type="transmembrane region" description="Helical" evidence="1">
    <location>
        <begin position="225"/>
        <end position="249"/>
    </location>
</feature>
<proteinExistence type="predicted"/>
<evidence type="ECO:0000313" key="3">
    <source>
        <dbReference type="Proteomes" id="UP001500582"/>
    </source>
</evidence>
<dbReference type="PANTHER" id="PTHR32305">
    <property type="match status" value="1"/>
</dbReference>
<feature type="transmembrane region" description="Helical" evidence="1">
    <location>
        <begin position="195"/>
        <end position="213"/>
    </location>
</feature>
<keyword evidence="1" id="KW-0812">Transmembrane</keyword>
<dbReference type="InterPro" id="IPR022385">
    <property type="entry name" value="Rhs_assc_core"/>
</dbReference>
<dbReference type="Proteomes" id="UP001500582">
    <property type="component" value="Unassembled WGS sequence"/>
</dbReference>
<evidence type="ECO:0000256" key="1">
    <source>
        <dbReference type="SAM" id="Phobius"/>
    </source>
</evidence>
<name>A0ABP8GYZ4_9SPHI</name>
<evidence type="ECO:0000313" key="2">
    <source>
        <dbReference type="EMBL" id="GAA4331638.1"/>
    </source>
</evidence>
<reference evidence="3" key="1">
    <citation type="journal article" date="2019" name="Int. J. Syst. Evol. Microbiol.">
        <title>The Global Catalogue of Microorganisms (GCM) 10K type strain sequencing project: providing services to taxonomists for standard genome sequencing and annotation.</title>
        <authorList>
            <consortium name="The Broad Institute Genomics Platform"/>
            <consortium name="The Broad Institute Genome Sequencing Center for Infectious Disease"/>
            <person name="Wu L."/>
            <person name="Ma J."/>
        </authorList>
    </citation>
    <scope>NUCLEOTIDE SEQUENCE [LARGE SCALE GENOMIC DNA]</scope>
    <source>
        <strain evidence="3">JCM 17705</strain>
    </source>
</reference>
<dbReference type="PANTHER" id="PTHR32305:SF15">
    <property type="entry name" value="PROTEIN RHSA-RELATED"/>
    <property type="match status" value="1"/>
</dbReference>
<comment type="caution">
    <text evidence="2">The sequence shown here is derived from an EMBL/GenBank/DDBJ whole genome shotgun (WGS) entry which is preliminary data.</text>
</comment>
<accession>A0ABP8GYZ4</accession>
<protein>
    <recommendedName>
        <fullName evidence="4">RHS repeat-associated core domain-containing protein</fullName>
    </recommendedName>
</protein>
<sequence>MIYNNFDLPATVTFSDGRSVTYQYDGVGNKLTMTAVSGGSTTTIDYVGAVQYEQGQLSLIFTDEGVARKNGTNYRYQYILTDHLGNARVVIQPEYPNETVASVLQINNYYPFGLRMGSNDASILIGYSGGDNNRYQFNGKEIQEVTNTYDFGARYYDPATGRWSAPDPASQFAEHSPYAAMGNNPMARIDPDGRWHILVGALVGGIGNLAIHAMQGKVKSFKDGFAAFGIGAVAGAVTAATFGTGSALVGGTSAVSAIANSAATGAVMGATGSTIQGVGNALYFGDSFGPQDVLTGAITGGVVGAAAKGIQIAIASKSAFVTANGVKQGAPSQTELDDAQAINDAFRQEADDIANGGVKFTSNNYRSNLAASTGINPADAHAHHVFSQKFSAEFLRRGININDPKYLTWWNATNHLQSARAYNMAWETFLRSNPTRSQILTFGRELMSNFGQTVRY</sequence>
<dbReference type="RefSeq" id="WP_345212704.1">
    <property type="nucleotide sequence ID" value="NZ_BAABFT010000011.1"/>
</dbReference>
<keyword evidence="1" id="KW-1133">Transmembrane helix</keyword>